<evidence type="ECO:0000313" key="3">
    <source>
        <dbReference type="Proteomes" id="UP000664132"/>
    </source>
</evidence>
<protein>
    <recommendedName>
        <fullName evidence="1">DUF7730 domain-containing protein</fullName>
    </recommendedName>
</protein>
<evidence type="ECO:0000259" key="1">
    <source>
        <dbReference type="Pfam" id="PF24864"/>
    </source>
</evidence>
<reference evidence="2" key="1">
    <citation type="submission" date="2021-02" db="EMBL/GenBank/DDBJ databases">
        <title>Genome sequence Cadophora malorum strain M34.</title>
        <authorList>
            <person name="Stefanovic E."/>
            <person name="Vu D."/>
            <person name="Scully C."/>
            <person name="Dijksterhuis J."/>
            <person name="Roader J."/>
            <person name="Houbraken J."/>
        </authorList>
    </citation>
    <scope>NUCLEOTIDE SEQUENCE</scope>
    <source>
        <strain evidence="2">M34</strain>
    </source>
</reference>
<dbReference type="InterPro" id="IPR056632">
    <property type="entry name" value="DUF7730"/>
</dbReference>
<feature type="domain" description="DUF7730" evidence="1">
    <location>
        <begin position="53"/>
        <end position="267"/>
    </location>
</feature>
<name>A0A8H7T8R4_9HELO</name>
<organism evidence="2 3">
    <name type="scientific">Cadophora malorum</name>
    <dbReference type="NCBI Taxonomy" id="108018"/>
    <lineage>
        <taxon>Eukaryota</taxon>
        <taxon>Fungi</taxon>
        <taxon>Dikarya</taxon>
        <taxon>Ascomycota</taxon>
        <taxon>Pezizomycotina</taxon>
        <taxon>Leotiomycetes</taxon>
        <taxon>Helotiales</taxon>
        <taxon>Ploettnerulaceae</taxon>
        <taxon>Cadophora</taxon>
    </lineage>
</organism>
<gene>
    <name evidence="2" type="ORF">IFR04_012293</name>
</gene>
<dbReference type="OrthoDB" id="4757095at2759"/>
<proteinExistence type="predicted"/>
<dbReference type="AlphaFoldDB" id="A0A8H7T8R4"/>
<dbReference type="PANTHER" id="PTHR38790">
    <property type="entry name" value="2EXR DOMAIN-CONTAINING PROTEIN-RELATED"/>
    <property type="match status" value="1"/>
</dbReference>
<sequence length="300" mass="34797">MAKLRLTALTDRTKESGSKSGFVSNLLRSTTMLRRFGSRSRDMATLEHPGCVQLNSALLSLPREVRDIIWRNLMGSMIIHLWIDESNGKKLRGSFCRAEDEHCRLRCRAWLQKTENAKWPTLGVYGFVLACTQTYAESIRYLYELNYFDTRSPEVVCGLPKFLPSRRLNAIRSFIFCWNLPKPPSLSVEARNCCQEKKFEQAMRRCNRYQREWIQTWNSLTTMEGLVFLRIEMNTVGRESVTGVWEGSDLEIMKAVQIPETFLVVMEDESARRMRRLIKAPNLTIVGILEEEVQIKKQAT</sequence>
<dbReference type="Pfam" id="PF24864">
    <property type="entry name" value="DUF7730"/>
    <property type="match status" value="1"/>
</dbReference>
<keyword evidence="3" id="KW-1185">Reference proteome</keyword>
<dbReference type="Proteomes" id="UP000664132">
    <property type="component" value="Unassembled WGS sequence"/>
</dbReference>
<evidence type="ECO:0000313" key="2">
    <source>
        <dbReference type="EMBL" id="KAG4414545.1"/>
    </source>
</evidence>
<dbReference type="EMBL" id="JAFJYH010000259">
    <property type="protein sequence ID" value="KAG4414545.1"/>
    <property type="molecule type" value="Genomic_DNA"/>
</dbReference>
<comment type="caution">
    <text evidence="2">The sequence shown here is derived from an EMBL/GenBank/DDBJ whole genome shotgun (WGS) entry which is preliminary data.</text>
</comment>
<accession>A0A8H7T8R4</accession>